<dbReference type="SUPFAM" id="SSF51445">
    <property type="entry name" value="(Trans)glycosidases"/>
    <property type="match status" value="1"/>
</dbReference>
<keyword evidence="5" id="KW-0326">Glycosidase</keyword>
<evidence type="ECO:0000256" key="5">
    <source>
        <dbReference type="ARBA" id="ARBA00023295"/>
    </source>
</evidence>
<dbReference type="InterPro" id="IPR017853">
    <property type="entry name" value="GH"/>
</dbReference>
<proteinExistence type="inferred from homology"/>
<dbReference type="PANTHER" id="PTHR30480:SF13">
    <property type="entry name" value="BETA-HEXOSAMINIDASE"/>
    <property type="match status" value="1"/>
</dbReference>
<dbReference type="Pfam" id="PF00933">
    <property type="entry name" value="Glyco_hydro_3"/>
    <property type="match status" value="1"/>
</dbReference>
<protein>
    <recommendedName>
        <fullName evidence="3">beta-N-acetylhexosaminidase</fullName>
        <ecNumber evidence="3">3.2.1.52</ecNumber>
    </recommendedName>
</protein>
<gene>
    <name evidence="8" type="ORF">L0N08_03800</name>
</gene>
<evidence type="ECO:0000313" key="9">
    <source>
        <dbReference type="Proteomes" id="UP001299608"/>
    </source>
</evidence>
<dbReference type="EMBL" id="JAKNGE010000004">
    <property type="protein sequence ID" value="MCG4744530.1"/>
    <property type="molecule type" value="Genomic_DNA"/>
</dbReference>
<feature type="compositionally biased region" description="Basic and acidic residues" evidence="6">
    <location>
        <begin position="70"/>
        <end position="80"/>
    </location>
</feature>
<evidence type="ECO:0000256" key="6">
    <source>
        <dbReference type="SAM" id="MobiDB-lite"/>
    </source>
</evidence>
<dbReference type="RefSeq" id="WP_235844383.1">
    <property type="nucleotide sequence ID" value="NZ_JAAITT010000016.1"/>
</dbReference>
<evidence type="ECO:0000256" key="4">
    <source>
        <dbReference type="ARBA" id="ARBA00022801"/>
    </source>
</evidence>
<dbReference type="EC" id="3.2.1.52" evidence="3"/>
<dbReference type="GO" id="GO:0005975">
    <property type="term" value="P:carbohydrate metabolic process"/>
    <property type="evidence" value="ECO:0007669"/>
    <property type="project" value="InterPro"/>
</dbReference>
<comment type="caution">
    <text evidence="8">The sequence shown here is derived from an EMBL/GenBank/DDBJ whole genome shotgun (WGS) entry which is preliminary data.</text>
</comment>
<dbReference type="Gene3D" id="3.20.20.300">
    <property type="entry name" value="Glycoside hydrolase, family 3, N-terminal domain"/>
    <property type="match status" value="1"/>
</dbReference>
<dbReference type="InterPro" id="IPR001764">
    <property type="entry name" value="Glyco_hydro_3_N"/>
</dbReference>
<dbReference type="GO" id="GO:0009254">
    <property type="term" value="P:peptidoglycan turnover"/>
    <property type="evidence" value="ECO:0007669"/>
    <property type="project" value="TreeGrafter"/>
</dbReference>
<dbReference type="AlphaFoldDB" id="A0AAW5BJU4"/>
<evidence type="ECO:0000256" key="1">
    <source>
        <dbReference type="ARBA" id="ARBA00001231"/>
    </source>
</evidence>
<name>A0AAW5BJU4_9FIRM</name>
<evidence type="ECO:0000256" key="3">
    <source>
        <dbReference type="ARBA" id="ARBA00012663"/>
    </source>
</evidence>
<dbReference type="PANTHER" id="PTHR30480">
    <property type="entry name" value="BETA-HEXOSAMINIDASE-RELATED"/>
    <property type="match status" value="1"/>
</dbReference>
<keyword evidence="4 8" id="KW-0378">Hydrolase</keyword>
<sequence>MIQKAEGDMGFMEKGSSGRKDNRKVWFGRLAGVCAVTLLLAAILCFAGPLPGMGNGSRGPEAGMNGMGTRTDELQGRENDTEGGGDGTDPVGYDIDGGGDGMEAGGYTGKDGVNSQEEWARKQLEAMSLEEKAAQLFIITPEQLTGRSQVTRAGEVTREALRKYPVGGLIYFSNHLEDADQLRAMTGDTQKMAMEEIGIPLFLSMDEEGGDIARIGNHGGFQVEQVPSMAVIGASGDSSQAYEAGSTIGAYLHEYGVNLDFAPDADVLTNPDNTVVKRRSFGSDPQLVSEMSLAYLKGLWEHGVYGAPKHFPGHGATKGDSHEGFAYTDKTWEELEESELKPFYAMVGNQVPFIMAGHISLPEITGGDLPCSLSVQVIQEYLRDRMGYEGIIITDALNMGAIEDHYPSGQAAVMALKAGVDMLLMPADFPAAYEAVVEGAGNGEIPLERLDASVLRILTLKAEIRKIL</sequence>
<dbReference type="Proteomes" id="UP001299608">
    <property type="component" value="Unassembled WGS sequence"/>
</dbReference>
<dbReference type="GO" id="GO:0004563">
    <property type="term" value="F:beta-N-acetylhexosaminidase activity"/>
    <property type="evidence" value="ECO:0007669"/>
    <property type="project" value="UniProtKB-EC"/>
</dbReference>
<feature type="region of interest" description="Disordered" evidence="6">
    <location>
        <begin position="57"/>
        <end position="92"/>
    </location>
</feature>
<accession>A0AAW5BJU4</accession>
<feature type="domain" description="Glycoside hydrolase family 3 N-terminal" evidence="7">
    <location>
        <begin position="129"/>
        <end position="460"/>
    </location>
</feature>
<comment type="similarity">
    <text evidence="2">Belongs to the glycosyl hydrolase 3 family.</text>
</comment>
<reference evidence="8" key="1">
    <citation type="submission" date="2022-01" db="EMBL/GenBank/DDBJ databases">
        <title>Collection of gut derived symbiotic bacterial strains cultured from healthy donors.</title>
        <authorList>
            <person name="Lin H."/>
            <person name="Kohout C."/>
            <person name="Waligurski E."/>
            <person name="Pamer E.G."/>
        </authorList>
    </citation>
    <scope>NUCLEOTIDE SEQUENCE</scope>
    <source>
        <strain evidence="8">DFI.6.55</strain>
    </source>
</reference>
<dbReference type="InterPro" id="IPR036962">
    <property type="entry name" value="Glyco_hydro_3_N_sf"/>
</dbReference>
<comment type="catalytic activity">
    <reaction evidence="1">
        <text>Hydrolysis of terminal non-reducing N-acetyl-D-hexosamine residues in N-acetyl-beta-D-hexosaminides.</text>
        <dbReference type="EC" id="3.2.1.52"/>
    </reaction>
</comment>
<evidence type="ECO:0000259" key="7">
    <source>
        <dbReference type="Pfam" id="PF00933"/>
    </source>
</evidence>
<evidence type="ECO:0000313" key="8">
    <source>
        <dbReference type="EMBL" id="MCG4744530.1"/>
    </source>
</evidence>
<organism evidence="8 9">
    <name type="scientific">Enterocloster aldenensis</name>
    <dbReference type="NCBI Taxonomy" id="358742"/>
    <lineage>
        <taxon>Bacteria</taxon>
        <taxon>Bacillati</taxon>
        <taxon>Bacillota</taxon>
        <taxon>Clostridia</taxon>
        <taxon>Lachnospirales</taxon>
        <taxon>Lachnospiraceae</taxon>
        <taxon>Enterocloster</taxon>
    </lineage>
</organism>
<evidence type="ECO:0000256" key="2">
    <source>
        <dbReference type="ARBA" id="ARBA00005336"/>
    </source>
</evidence>
<dbReference type="InterPro" id="IPR050226">
    <property type="entry name" value="NagZ_Beta-hexosaminidase"/>
</dbReference>